<feature type="region of interest" description="Disordered" evidence="1">
    <location>
        <begin position="40"/>
        <end position="67"/>
    </location>
</feature>
<name>A0A402AYK0_9CHLR</name>
<dbReference type="RefSeq" id="WP_126557446.1">
    <property type="nucleotide sequence ID" value="NZ_BIFS01000002.1"/>
</dbReference>
<dbReference type="OrthoDB" id="9868105at2"/>
<dbReference type="EMBL" id="BIFS01000002">
    <property type="protein sequence ID" value="GCE24189.1"/>
    <property type="molecule type" value="Genomic_DNA"/>
</dbReference>
<gene>
    <name evidence="2" type="ORF">KDK_79890</name>
</gene>
<organism evidence="2 3">
    <name type="scientific">Dictyobacter kobayashii</name>
    <dbReference type="NCBI Taxonomy" id="2014872"/>
    <lineage>
        <taxon>Bacteria</taxon>
        <taxon>Bacillati</taxon>
        <taxon>Chloroflexota</taxon>
        <taxon>Ktedonobacteria</taxon>
        <taxon>Ktedonobacterales</taxon>
        <taxon>Dictyobacteraceae</taxon>
        <taxon>Dictyobacter</taxon>
    </lineage>
</organism>
<protein>
    <submittedName>
        <fullName evidence="2">Uncharacterized protein</fullName>
    </submittedName>
</protein>
<evidence type="ECO:0000313" key="2">
    <source>
        <dbReference type="EMBL" id="GCE24189.1"/>
    </source>
</evidence>
<evidence type="ECO:0000313" key="3">
    <source>
        <dbReference type="Proteomes" id="UP000287188"/>
    </source>
</evidence>
<dbReference type="Proteomes" id="UP000287188">
    <property type="component" value="Unassembled WGS sequence"/>
</dbReference>
<evidence type="ECO:0000256" key="1">
    <source>
        <dbReference type="SAM" id="MobiDB-lite"/>
    </source>
</evidence>
<reference evidence="3" key="1">
    <citation type="submission" date="2018-12" db="EMBL/GenBank/DDBJ databases">
        <title>Tengunoibacter tsumagoiensis gen. nov., sp. nov., Dictyobacter kobayashii sp. nov., D. alpinus sp. nov., and D. joshuensis sp. nov. and description of Dictyobacteraceae fam. nov. within the order Ktedonobacterales isolated from Tengu-no-mugimeshi.</title>
        <authorList>
            <person name="Wang C.M."/>
            <person name="Zheng Y."/>
            <person name="Sakai Y."/>
            <person name="Toyoda A."/>
            <person name="Minakuchi Y."/>
            <person name="Abe K."/>
            <person name="Yokota A."/>
            <person name="Yabe S."/>
        </authorList>
    </citation>
    <scope>NUCLEOTIDE SEQUENCE [LARGE SCALE GENOMIC DNA]</scope>
    <source>
        <strain evidence="3">Uno11</strain>
    </source>
</reference>
<dbReference type="AlphaFoldDB" id="A0A402AYK0"/>
<proteinExistence type="predicted"/>
<sequence length="145" mass="16503">MNGAYSRYATPQALFSPTIERWLYTQESWQEIEQALAEETYQRHQPTGSTPGAPISPAQSAIASPVDQGKAWLDEADARQLARQIIQDGAAHGYRLATEVRPDQAVWLVRVTWEEHSLNIHSVEHWRSEFVEIHSMLQARQRIPG</sequence>
<keyword evidence="3" id="KW-1185">Reference proteome</keyword>
<comment type="caution">
    <text evidence="2">The sequence shown here is derived from an EMBL/GenBank/DDBJ whole genome shotgun (WGS) entry which is preliminary data.</text>
</comment>
<feature type="compositionally biased region" description="Low complexity" evidence="1">
    <location>
        <begin position="51"/>
        <end position="65"/>
    </location>
</feature>
<accession>A0A402AYK0</accession>